<feature type="domain" description="J" evidence="5">
    <location>
        <begin position="54"/>
        <end position="122"/>
    </location>
</feature>
<dbReference type="InterPro" id="IPR055225">
    <property type="entry name" value="DNAJC11-like_beta-barrel"/>
</dbReference>
<dbReference type="PRINTS" id="PR00625">
    <property type="entry name" value="JDOMAIN"/>
</dbReference>
<dbReference type="InterPro" id="IPR001623">
    <property type="entry name" value="DnaJ_domain"/>
</dbReference>
<dbReference type="Pfam" id="PF11875">
    <property type="entry name" value="DnaJ-like_C11_C"/>
    <property type="match status" value="1"/>
</dbReference>
<dbReference type="InterPro" id="IPR024586">
    <property type="entry name" value="DnaJ-like_C11_C"/>
</dbReference>
<dbReference type="EMBL" id="CP119950">
    <property type="protein sequence ID" value="WFD01229.1"/>
    <property type="molecule type" value="Genomic_DNA"/>
</dbReference>
<feature type="transmembrane region" description="Helical" evidence="4">
    <location>
        <begin position="456"/>
        <end position="477"/>
    </location>
</feature>
<organism evidence="6 7">
    <name type="scientific">Malassezia yamatoensis</name>
    <dbReference type="NCBI Taxonomy" id="253288"/>
    <lineage>
        <taxon>Eukaryota</taxon>
        <taxon>Fungi</taxon>
        <taxon>Dikarya</taxon>
        <taxon>Basidiomycota</taxon>
        <taxon>Ustilaginomycotina</taxon>
        <taxon>Malasseziomycetes</taxon>
        <taxon>Malasseziales</taxon>
        <taxon>Malasseziaceae</taxon>
        <taxon>Malassezia</taxon>
    </lineage>
</organism>
<keyword evidence="4" id="KW-0812">Transmembrane</keyword>
<dbReference type="CDD" id="cd06257">
    <property type="entry name" value="DnaJ"/>
    <property type="match status" value="1"/>
</dbReference>
<protein>
    <recommendedName>
        <fullName evidence="5">J domain-containing protein</fullName>
    </recommendedName>
</protein>
<dbReference type="AlphaFoldDB" id="A0AAJ5YXU9"/>
<sequence>MRDEMVGEQDMRRLTSVGEDLHAVFRDDEPLFGGTPFRDAHTEDSRDDQADTKQYYSLLNVDQDASDEQIRDAYKTLAVAFHPDKHVDERHKAMAEQSFRDIQKAYEVLSNPEQRAVYDHLGEAGLKSSWSLTVPGQSPAELRAEMERQARIRQAADAEALVKSRGEFAATIDASSLFAAAAVQKPIISPLAPPRIVAPPSLSDRLEKVNCTQLVGKHSFETQLSNTTAISISGQMMSRGGMGGGNLIGTVKTHWSPRFFSEVSATLLKPHILTSKGQYSVDDHLFFTYAIVSQTLAVPPSLTVTWGQRLSHASSLTGFSSYKTGAYTIGPWGANQNGDAIAQDTGALVVGVTKQEPLMPGWTFQTTLSEMDMSVGYDWSMRVMGGILIRSGIVLGTGSGFSLFTNGERRITENIRVMLGMECGLLSGVQAKVRVSRLGQRIVIPIILSPTFRADLAGAATLLPAAVFAISHYLYFVPRQQRLQADRLAKLRRSNVEAIEQRRGSAEQTRELLRAQAWKRAEIEFQRKGVVIVQAYYGEKAKFPAARALSRELCENRAELMEIAQRPDDVAHDVFSENQPLWWDVRVPLQMLVNQSQLVIPAGRSKVCGEYLR</sequence>
<dbReference type="PROSITE" id="PS00636">
    <property type="entry name" value="DNAJ_1"/>
    <property type="match status" value="1"/>
</dbReference>
<dbReference type="PROSITE" id="PS50076">
    <property type="entry name" value="DNAJ_2"/>
    <property type="match status" value="1"/>
</dbReference>
<evidence type="ECO:0000313" key="7">
    <source>
        <dbReference type="Proteomes" id="UP001219567"/>
    </source>
</evidence>
<gene>
    <name evidence="6" type="ORF">MYAM1_003991</name>
</gene>
<dbReference type="PANTHER" id="PTHR44157">
    <property type="entry name" value="DNAJ HOMOLOG SUBFAMILY C MEMBER 11"/>
    <property type="match status" value="1"/>
</dbReference>
<keyword evidence="4" id="KW-1133">Transmembrane helix</keyword>
<dbReference type="GO" id="GO:0042407">
    <property type="term" value="P:cristae formation"/>
    <property type="evidence" value="ECO:0007669"/>
    <property type="project" value="TreeGrafter"/>
</dbReference>
<evidence type="ECO:0000259" key="5">
    <source>
        <dbReference type="PROSITE" id="PS50076"/>
    </source>
</evidence>
<dbReference type="Proteomes" id="UP001219567">
    <property type="component" value="Chromosome 8"/>
</dbReference>
<keyword evidence="3" id="KW-0143">Chaperone</keyword>
<dbReference type="SMART" id="SM00271">
    <property type="entry name" value="DnaJ"/>
    <property type="match status" value="1"/>
</dbReference>
<evidence type="ECO:0000256" key="1">
    <source>
        <dbReference type="ARBA" id="ARBA00004370"/>
    </source>
</evidence>
<reference evidence="6 7" key="1">
    <citation type="submission" date="2023-03" db="EMBL/GenBank/DDBJ databases">
        <title>Mating type loci evolution in Malassezia.</title>
        <authorList>
            <person name="Coelho M.A."/>
        </authorList>
    </citation>
    <scope>NUCLEOTIDE SEQUENCE [LARGE SCALE GENOMIC DNA]</scope>
    <source>
        <strain evidence="6 7">CBS 9725</strain>
    </source>
</reference>
<comment type="subcellular location">
    <subcellularLocation>
        <location evidence="1">Membrane</location>
    </subcellularLocation>
</comment>
<dbReference type="PANTHER" id="PTHR44157:SF1">
    <property type="entry name" value="DNAJ HOMOLOG SUBFAMILY C MEMBER 11"/>
    <property type="match status" value="1"/>
</dbReference>
<proteinExistence type="predicted"/>
<keyword evidence="7" id="KW-1185">Reference proteome</keyword>
<dbReference type="InterPro" id="IPR018253">
    <property type="entry name" value="DnaJ_domain_CS"/>
</dbReference>
<evidence type="ECO:0000313" key="6">
    <source>
        <dbReference type="EMBL" id="WFD01229.1"/>
    </source>
</evidence>
<dbReference type="Pfam" id="PF22774">
    <property type="entry name" value="DNAJC11_beta-barrel"/>
    <property type="match status" value="1"/>
</dbReference>
<dbReference type="InterPro" id="IPR052243">
    <property type="entry name" value="Mito_inner_membrane_organizer"/>
</dbReference>
<evidence type="ECO:0000256" key="2">
    <source>
        <dbReference type="ARBA" id="ARBA00023136"/>
    </source>
</evidence>
<evidence type="ECO:0000256" key="3">
    <source>
        <dbReference type="ARBA" id="ARBA00023186"/>
    </source>
</evidence>
<dbReference type="InterPro" id="IPR036869">
    <property type="entry name" value="J_dom_sf"/>
</dbReference>
<dbReference type="GO" id="GO:0016020">
    <property type="term" value="C:membrane"/>
    <property type="evidence" value="ECO:0007669"/>
    <property type="project" value="UniProtKB-SubCell"/>
</dbReference>
<dbReference type="SUPFAM" id="SSF46565">
    <property type="entry name" value="Chaperone J-domain"/>
    <property type="match status" value="1"/>
</dbReference>
<accession>A0AAJ5YXU9</accession>
<dbReference type="Gene3D" id="1.10.287.110">
    <property type="entry name" value="DnaJ domain"/>
    <property type="match status" value="1"/>
</dbReference>
<keyword evidence="2 4" id="KW-0472">Membrane</keyword>
<name>A0AAJ5YXU9_9BASI</name>
<evidence type="ECO:0000256" key="4">
    <source>
        <dbReference type="SAM" id="Phobius"/>
    </source>
</evidence>
<dbReference type="Pfam" id="PF00226">
    <property type="entry name" value="DnaJ"/>
    <property type="match status" value="1"/>
</dbReference>
<dbReference type="GO" id="GO:0005739">
    <property type="term" value="C:mitochondrion"/>
    <property type="evidence" value="ECO:0007669"/>
    <property type="project" value="GOC"/>
</dbReference>